<dbReference type="Gene3D" id="3.40.190.10">
    <property type="entry name" value="Periplasmic binding protein-like II"/>
    <property type="match status" value="1"/>
</dbReference>
<keyword evidence="4 6" id="KW-0732">Signal</keyword>
<dbReference type="GO" id="GO:1904680">
    <property type="term" value="F:peptide transmembrane transporter activity"/>
    <property type="evidence" value="ECO:0007669"/>
    <property type="project" value="TreeGrafter"/>
</dbReference>
<dbReference type="PANTHER" id="PTHR30290">
    <property type="entry name" value="PERIPLASMIC BINDING COMPONENT OF ABC TRANSPORTER"/>
    <property type="match status" value="1"/>
</dbReference>
<dbReference type="GO" id="GO:0015833">
    <property type="term" value="P:peptide transport"/>
    <property type="evidence" value="ECO:0007669"/>
    <property type="project" value="TreeGrafter"/>
</dbReference>
<dbReference type="PIRSF" id="PIRSF002741">
    <property type="entry name" value="MppA"/>
    <property type="match status" value="1"/>
</dbReference>
<dbReference type="PANTHER" id="PTHR30290:SF9">
    <property type="entry name" value="OLIGOPEPTIDE-BINDING PROTEIN APPA"/>
    <property type="match status" value="1"/>
</dbReference>
<dbReference type="OrthoDB" id="9803988at2"/>
<accession>A0A1J6HMK2</accession>
<dbReference type="SUPFAM" id="SSF53850">
    <property type="entry name" value="Periplasmic binding protein-like II"/>
    <property type="match status" value="1"/>
</dbReference>
<keyword evidence="5" id="KW-0574">Periplasm</keyword>
<sequence length="530" mass="57705">MTLIGTFRRALVCAGVSISMLGGLTAIEASAQTLKVATAYKLMTLDPHYADLNENTSLLSHIFERLVYQDENMEPKPGLAKSWKRLSDKQWEFKLREDVKFHDGSPFTAQDVIATVERIQHYLKPPGGGLAAYTQAISKVTAPDAHTVVFETNEAHPTLPLSLASIFIVRHDDSGFKATDEMNRGSAVIGTGPYKFDSWQSGETLKLVRNDDYWGTKPAWSEVIFRIIESPAARVAALATGDVDLADYIPARDVDMLKQRGAKIESTSAARSNFLQFDIGREKLPGITDKSGAPVTNPFRDVRVRKALTMATDRDFLAQKILMGYGSPASQLFPTGLPGTSDQLSVNKPDYEGARDLLSQAGFKDGFNVELGGPGGRYPGDSESLQAVAQNWARIGVRVKPAVAPYSVYANKLTQGDYPVWYAGCSGDAVTICLDAVLASKNDSQKTGSLNYGDYRNAAFDEALAKAEAIEVGPKQDEAVARATDLVMADYPIIPLYHFHHIAGYGKRVASYTVHPRGWTTAMQAVPAGE</sequence>
<comment type="similarity">
    <text evidence="2">Belongs to the bacterial solute-binding protein 5 family.</text>
</comment>
<comment type="caution">
    <text evidence="8">The sequence shown here is derived from an EMBL/GenBank/DDBJ whole genome shotgun (WGS) entry which is preliminary data.</text>
</comment>
<dbReference type="GO" id="GO:0030288">
    <property type="term" value="C:outer membrane-bounded periplasmic space"/>
    <property type="evidence" value="ECO:0007669"/>
    <property type="project" value="UniProtKB-ARBA"/>
</dbReference>
<gene>
    <name evidence="8" type="ORF">BLA27_06800</name>
</gene>
<feature type="chain" id="PRO_5009639113" evidence="6">
    <location>
        <begin position="32"/>
        <end position="530"/>
    </location>
</feature>
<evidence type="ECO:0000256" key="6">
    <source>
        <dbReference type="SAM" id="SignalP"/>
    </source>
</evidence>
<evidence type="ECO:0000256" key="5">
    <source>
        <dbReference type="ARBA" id="ARBA00022764"/>
    </source>
</evidence>
<keyword evidence="9" id="KW-1185">Reference proteome</keyword>
<evidence type="ECO:0000259" key="7">
    <source>
        <dbReference type="Pfam" id="PF00496"/>
    </source>
</evidence>
<organism evidence="8 9">
    <name type="scientific">Brucella cytisi</name>
    <dbReference type="NCBI Taxonomy" id="407152"/>
    <lineage>
        <taxon>Bacteria</taxon>
        <taxon>Pseudomonadati</taxon>
        <taxon>Pseudomonadota</taxon>
        <taxon>Alphaproteobacteria</taxon>
        <taxon>Hyphomicrobiales</taxon>
        <taxon>Brucellaceae</taxon>
        <taxon>Brucella/Ochrobactrum group</taxon>
        <taxon>Brucella</taxon>
    </lineage>
</organism>
<dbReference type="InterPro" id="IPR030678">
    <property type="entry name" value="Peptide/Ni-bd"/>
</dbReference>
<dbReference type="AlphaFoldDB" id="A0A1J6HMK2"/>
<dbReference type="InterPro" id="IPR039424">
    <property type="entry name" value="SBP_5"/>
</dbReference>
<proteinExistence type="inferred from homology"/>
<comment type="subcellular location">
    <subcellularLocation>
        <location evidence="1">Periplasm</location>
    </subcellularLocation>
</comment>
<dbReference type="RefSeq" id="WP_071631037.1">
    <property type="nucleotide sequence ID" value="NZ_MOEC01000005.1"/>
</dbReference>
<dbReference type="InterPro" id="IPR000914">
    <property type="entry name" value="SBP_5_dom"/>
</dbReference>
<evidence type="ECO:0000256" key="2">
    <source>
        <dbReference type="ARBA" id="ARBA00005695"/>
    </source>
</evidence>
<dbReference type="Pfam" id="PF00496">
    <property type="entry name" value="SBP_bac_5"/>
    <property type="match status" value="1"/>
</dbReference>
<evidence type="ECO:0000256" key="1">
    <source>
        <dbReference type="ARBA" id="ARBA00004418"/>
    </source>
</evidence>
<evidence type="ECO:0000256" key="3">
    <source>
        <dbReference type="ARBA" id="ARBA00022448"/>
    </source>
</evidence>
<dbReference type="EMBL" id="MOEC01000005">
    <property type="protein sequence ID" value="OIS94221.1"/>
    <property type="molecule type" value="Genomic_DNA"/>
</dbReference>
<dbReference type="GO" id="GO:0043190">
    <property type="term" value="C:ATP-binding cassette (ABC) transporter complex"/>
    <property type="evidence" value="ECO:0007669"/>
    <property type="project" value="InterPro"/>
</dbReference>
<keyword evidence="3" id="KW-0813">Transport</keyword>
<protein>
    <submittedName>
        <fullName evidence="8">Peptide ABC transporter substrate-binding protein</fullName>
    </submittedName>
</protein>
<name>A0A1J6HMK2_9HYPH</name>
<feature type="signal peptide" evidence="6">
    <location>
        <begin position="1"/>
        <end position="31"/>
    </location>
</feature>
<evidence type="ECO:0000313" key="8">
    <source>
        <dbReference type="EMBL" id="OIS94221.1"/>
    </source>
</evidence>
<evidence type="ECO:0000313" key="9">
    <source>
        <dbReference type="Proteomes" id="UP000182985"/>
    </source>
</evidence>
<dbReference type="CDD" id="cd08498">
    <property type="entry name" value="PBP2_NikA_DppA_OppA_like_2"/>
    <property type="match status" value="1"/>
</dbReference>
<reference evidence="8 9" key="1">
    <citation type="submission" date="2016-10" db="EMBL/GenBank/DDBJ databases">
        <title>The Draft Genome Sequence of the Potato Rhizosphere Bacteria Ochrobactrum sp. IPA7.2.</title>
        <authorList>
            <person name="Gogoleva N.E."/>
            <person name="Khlopko Y.A."/>
            <person name="Burygin G.L."/>
            <person name="Plotnikov A.O."/>
        </authorList>
    </citation>
    <scope>NUCLEOTIDE SEQUENCE [LARGE SCALE GENOMIC DNA]</scope>
    <source>
        <strain evidence="8 9">IPA7.2</strain>
    </source>
</reference>
<feature type="domain" description="Solute-binding protein family 5" evidence="7">
    <location>
        <begin position="74"/>
        <end position="428"/>
    </location>
</feature>
<dbReference type="Proteomes" id="UP000182985">
    <property type="component" value="Unassembled WGS sequence"/>
</dbReference>
<evidence type="ECO:0000256" key="4">
    <source>
        <dbReference type="ARBA" id="ARBA00022729"/>
    </source>
</evidence>
<dbReference type="Gene3D" id="3.10.105.10">
    <property type="entry name" value="Dipeptide-binding Protein, Domain 3"/>
    <property type="match status" value="1"/>
</dbReference>